<proteinExistence type="predicted"/>
<gene>
    <name evidence="1" type="ORF">QPX34_07170</name>
</gene>
<dbReference type="RefSeq" id="WP_284612717.1">
    <property type="nucleotide sequence ID" value="NZ_JASNUO010000006.1"/>
</dbReference>
<protein>
    <submittedName>
        <fullName evidence="1">Uncharacterized protein</fullName>
    </submittedName>
</protein>
<evidence type="ECO:0000313" key="1">
    <source>
        <dbReference type="EMBL" id="MDK4247806.1"/>
    </source>
</evidence>
<accession>A0ABT7FRP1</accession>
<name>A0ABT7FRP1_9CORY</name>
<evidence type="ECO:0000313" key="2">
    <source>
        <dbReference type="Proteomes" id="UP001239414"/>
    </source>
</evidence>
<dbReference type="Proteomes" id="UP001239414">
    <property type="component" value="Unassembled WGS sequence"/>
</dbReference>
<sequence>MAHEITPAEAISQLRHIEKTYQHIYLYTHLPEKVRRQIKDGAAQAHHITGLVNAYERKLRRAED</sequence>
<keyword evidence="2" id="KW-1185">Reference proteome</keyword>
<reference evidence="1 2" key="1">
    <citation type="submission" date="2023-05" db="EMBL/GenBank/DDBJ databases">
        <title>Metabolic capabilities are highly conserved among human nasal-associated Corynebacterium species in pangenomic analyses.</title>
        <authorList>
            <person name="Tran T.H."/>
            <person name="Roberts A.Q."/>
            <person name="Escapa I.F."/>
            <person name="Gao W."/>
            <person name="Conlan S."/>
            <person name="Kong H."/>
            <person name="Segre J.A."/>
            <person name="Kelly M.S."/>
            <person name="Lemon K.P."/>
        </authorList>
    </citation>
    <scope>NUCLEOTIDE SEQUENCE [LARGE SCALE GENOMIC DNA]</scope>
    <source>
        <strain evidence="1 2">KPL3802</strain>
    </source>
</reference>
<comment type="caution">
    <text evidence="1">The sequence shown here is derived from an EMBL/GenBank/DDBJ whole genome shotgun (WGS) entry which is preliminary data.</text>
</comment>
<organism evidence="1 2">
    <name type="scientific">Corynebacterium accolens</name>
    <dbReference type="NCBI Taxonomy" id="38284"/>
    <lineage>
        <taxon>Bacteria</taxon>
        <taxon>Bacillati</taxon>
        <taxon>Actinomycetota</taxon>
        <taxon>Actinomycetes</taxon>
        <taxon>Mycobacteriales</taxon>
        <taxon>Corynebacteriaceae</taxon>
        <taxon>Corynebacterium</taxon>
    </lineage>
</organism>
<dbReference type="EMBL" id="JASNUO010000006">
    <property type="protein sequence ID" value="MDK4247806.1"/>
    <property type="molecule type" value="Genomic_DNA"/>
</dbReference>